<evidence type="ECO:0000256" key="1">
    <source>
        <dbReference type="ARBA" id="ARBA00004141"/>
    </source>
</evidence>
<dbReference type="InterPro" id="IPR006202">
    <property type="entry name" value="Neur_chan_lig-bd"/>
</dbReference>
<dbReference type="Pfam" id="PF02931">
    <property type="entry name" value="Neur_chan_LBD"/>
    <property type="match status" value="2"/>
</dbReference>
<dbReference type="SUPFAM" id="SSF63712">
    <property type="entry name" value="Nicotinic receptor ligand binding domain-like"/>
    <property type="match status" value="1"/>
</dbReference>
<dbReference type="OrthoDB" id="5975154at2759"/>
<reference evidence="5" key="1">
    <citation type="submission" date="2020-11" db="EMBL/GenBank/DDBJ databases">
        <authorList>
            <person name="Tran Van P."/>
        </authorList>
    </citation>
    <scope>NUCLEOTIDE SEQUENCE</scope>
</reference>
<name>A0A7R9AAB0_9CRUS</name>
<keyword evidence="3" id="KW-0406">Ion transport</keyword>
<dbReference type="PRINTS" id="PR00252">
    <property type="entry name" value="NRIONCHANNEL"/>
</dbReference>
<accession>A0A7R9AAB0</accession>
<dbReference type="Proteomes" id="UP000677054">
    <property type="component" value="Unassembled WGS sequence"/>
</dbReference>
<feature type="chain" id="PRO_5036513657" description="Neurotransmitter-gated ion-channel ligand-binding domain-containing protein" evidence="3">
    <location>
        <begin position="21"/>
        <end position="237"/>
    </location>
</feature>
<keyword evidence="3" id="KW-0813">Transport</keyword>
<dbReference type="GO" id="GO:0005230">
    <property type="term" value="F:extracellular ligand-gated monoatomic ion channel activity"/>
    <property type="evidence" value="ECO:0007669"/>
    <property type="project" value="InterPro"/>
</dbReference>
<dbReference type="PANTHER" id="PTHR18945">
    <property type="entry name" value="NEUROTRANSMITTER GATED ION CHANNEL"/>
    <property type="match status" value="1"/>
</dbReference>
<keyword evidence="3" id="KW-0732">Signal</keyword>
<evidence type="ECO:0000256" key="3">
    <source>
        <dbReference type="RuleBase" id="RU000687"/>
    </source>
</evidence>
<evidence type="ECO:0000259" key="4">
    <source>
        <dbReference type="Pfam" id="PF02931"/>
    </source>
</evidence>
<gene>
    <name evidence="5" type="ORF">DSTB1V02_LOCUS10206</name>
</gene>
<comment type="subcellular location">
    <subcellularLocation>
        <location evidence="1">Membrane</location>
        <topology evidence="1">Multi-pass membrane protein</topology>
    </subcellularLocation>
</comment>
<keyword evidence="2" id="KW-0472">Membrane</keyword>
<keyword evidence="6" id="KW-1185">Reference proteome</keyword>
<dbReference type="AlphaFoldDB" id="A0A7R9AAB0"/>
<dbReference type="InterPro" id="IPR006201">
    <property type="entry name" value="Neur_channel"/>
</dbReference>
<dbReference type="Gene3D" id="2.70.170.10">
    <property type="entry name" value="Neurotransmitter-gated ion-channel ligand-binding domain"/>
    <property type="match status" value="1"/>
</dbReference>
<protein>
    <recommendedName>
        <fullName evidence="4">Neurotransmitter-gated ion-channel ligand-binding domain-containing protein</fullName>
    </recommendedName>
</protein>
<dbReference type="EMBL" id="CAJPEV010002853">
    <property type="protein sequence ID" value="CAG0898234.1"/>
    <property type="molecule type" value="Genomic_DNA"/>
</dbReference>
<dbReference type="InterPro" id="IPR036734">
    <property type="entry name" value="Neur_chan_lig-bd_sf"/>
</dbReference>
<sequence>MRHGFCFLFFLLWDGILLEGSKEEIQLRKNLFANYSMVLPVEFPNSPLLVTFRLVLYRITELDERNQALVTNVEVVLLWKDAYLKWDTKDYGGIEQIMVPYASIWTPDIILGNRYYNFQSLRNPVSATFLLCASGCKFVSTNYAERLLTTNAIVSSTGEVALLTAANFRSTCDVDVSSFPFDIQNCTMRFGSWSYDMTMVTRSLLFCLPNYIFLYTNGSPQLLGNSTLSGRQGIGSA</sequence>
<evidence type="ECO:0000313" key="6">
    <source>
        <dbReference type="Proteomes" id="UP000677054"/>
    </source>
</evidence>
<keyword evidence="3" id="KW-0407">Ion channel</keyword>
<feature type="domain" description="Neurotransmitter-gated ion-channel ligand-binding" evidence="4">
    <location>
        <begin position="26"/>
        <end position="117"/>
    </location>
</feature>
<evidence type="ECO:0000256" key="2">
    <source>
        <dbReference type="ARBA" id="ARBA00023136"/>
    </source>
</evidence>
<dbReference type="GO" id="GO:0016020">
    <property type="term" value="C:membrane"/>
    <property type="evidence" value="ECO:0007669"/>
    <property type="project" value="UniProtKB-SubCell"/>
</dbReference>
<evidence type="ECO:0000313" key="5">
    <source>
        <dbReference type="EMBL" id="CAD7250431.1"/>
    </source>
</evidence>
<comment type="similarity">
    <text evidence="3">Belongs to the ligand-gated ion channel (TC 1.A.9) family.</text>
</comment>
<feature type="domain" description="Neurotransmitter-gated ion-channel ligand-binding" evidence="4">
    <location>
        <begin position="141"/>
        <end position="201"/>
    </location>
</feature>
<feature type="signal peptide" evidence="3">
    <location>
        <begin position="1"/>
        <end position="20"/>
    </location>
</feature>
<dbReference type="EMBL" id="LR902370">
    <property type="protein sequence ID" value="CAD7250431.1"/>
    <property type="molecule type" value="Genomic_DNA"/>
</dbReference>
<dbReference type="InterPro" id="IPR018000">
    <property type="entry name" value="Neurotransmitter_ion_chnl_CS"/>
</dbReference>
<dbReference type="GO" id="GO:0004888">
    <property type="term" value="F:transmembrane signaling receptor activity"/>
    <property type="evidence" value="ECO:0007669"/>
    <property type="project" value="InterPro"/>
</dbReference>
<dbReference type="PROSITE" id="PS00236">
    <property type="entry name" value="NEUROTR_ION_CHANNEL"/>
    <property type="match status" value="1"/>
</dbReference>
<organism evidence="5">
    <name type="scientific">Darwinula stevensoni</name>
    <dbReference type="NCBI Taxonomy" id="69355"/>
    <lineage>
        <taxon>Eukaryota</taxon>
        <taxon>Metazoa</taxon>
        <taxon>Ecdysozoa</taxon>
        <taxon>Arthropoda</taxon>
        <taxon>Crustacea</taxon>
        <taxon>Oligostraca</taxon>
        <taxon>Ostracoda</taxon>
        <taxon>Podocopa</taxon>
        <taxon>Podocopida</taxon>
        <taxon>Darwinulocopina</taxon>
        <taxon>Darwinuloidea</taxon>
        <taxon>Darwinulidae</taxon>
        <taxon>Darwinula</taxon>
    </lineage>
</organism>
<proteinExistence type="inferred from homology"/>